<dbReference type="InterPro" id="IPR056252">
    <property type="entry name" value="Alfy-like_Arm-like"/>
</dbReference>
<evidence type="ECO:0000256" key="3">
    <source>
        <dbReference type="PROSITE-ProRule" id="PRU00221"/>
    </source>
</evidence>
<name>A0A0D2P1L1_HYPSF</name>
<dbReference type="InterPro" id="IPR050865">
    <property type="entry name" value="BEACH_Domain"/>
</dbReference>
<dbReference type="Pfam" id="PF20426">
    <property type="entry name" value="NBCH_WD40"/>
    <property type="match status" value="1"/>
</dbReference>
<dbReference type="PROSITE" id="PS50197">
    <property type="entry name" value="BEACH"/>
    <property type="match status" value="1"/>
</dbReference>
<dbReference type="InterPro" id="IPR036322">
    <property type="entry name" value="WD40_repeat_dom_sf"/>
</dbReference>
<dbReference type="InterPro" id="IPR046851">
    <property type="entry name" value="NBCH_WD40"/>
</dbReference>
<evidence type="ECO:0000313" key="8">
    <source>
        <dbReference type="Proteomes" id="UP000054270"/>
    </source>
</evidence>
<feature type="repeat" description="WD" evidence="3">
    <location>
        <begin position="1938"/>
        <end position="1979"/>
    </location>
</feature>
<dbReference type="OrthoDB" id="26681at2759"/>
<evidence type="ECO:0000259" key="5">
    <source>
        <dbReference type="PROSITE" id="PS50197"/>
    </source>
</evidence>
<dbReference type="CDD" id="cd06071">
    <property type="entry name" value="Beach"/>
    <property type="match status" value="1"/>
</dbReference>
<dbReference type="STRING" id="945553.A0A0D2P1L1"/>
<feature type="domain" description="BEACH-type PH" evidence="6">
    <location>
        <begin position="1354"/>
        <end position="1476"/>
    </location>
</feature>
<dbReference type="Pfam" id="PF15787">
    <property type="entry name" value="DUF4704"/>
    <property type="match status" value="1"/>
</dbReference>
<evidence type="ECO:0000256" key="1">
    <source>
        <dbReference type="ARBA" id="ARBA00022574"/>
    </source>
</evidence>
<reference evidence="8" key="1">
    <citation type="submission" date="2014-04" db="EMBL/GenBank/DDBJ databases">
        <title>Evolutionary Origins and Diversification of the Mycorrhizal Mutualists.</title>
        <authorList>
            <consortium name="DOE Joint Genome Institute"/>
            <consortium name="Mycorrhizal Genomics Consortium"/>
            <person name="Kohler A."/>
            <person name="Kuo A."/>
            <person name="Nagy L.G."/>
            <person name="Floudas D."/>
            <person name="Copeland A."/>
            <person name="Barry K.W."/>
            <person name="Cichocki N."/>
            <person name="Veneault-Fourrey C."/>
            <person name="LaButti K."/>
            <person name="Lindquist E.A."/>
            <person name="Lipzen A."/>
            <person name="Lundell T."/>
            <person name="Morin E."/>
            <person name="Murat C."/>
            <person name="Riley R."/>
            <person name="Ohm R."/>
            <person name="Sun H."/>
            <person name="Tunlid A."/>
            <person name="Henrissat B."/>
            <person name="Grigoriev I.V."/>
            <person name="Hibbett D.S."/>
            <person name="Martin F."/>
        </authorList>
    </citation>
    <scope>NUCLEOTIDE SEQUENCE [LARGE SCALE GENOMIC DNA]</scope>
    <source>
        <strain evidence="8">FD-334 SS-4</strain>
    </source>
</reference>
<evidence type="ECO:0000313" key="7">
    <source>
        <dbReference type="EMBL" id="KJA22591.1"/>
    </source>
</evidence>
<dbReference type="PROSITE" id="PS50082">
    <property type="entry name" value="WD_REPEATS_2"/>
    <property type="match status" value="2"/>
</dbReference>
<dbReference type="SUPFAM" id="SSF81837">
    <property type="entry name" value="BEACH domain"/>
    <property type="match status" value="1"/>
</dbReference>
<dbReference type="PANTHER" id="PTHR13743">
    <property type="entry name" value="BEIGE/BEACH-RELATED"/>
    <property type="match status" value="1"/>
</dbReference>
<feature type="region of interest" description="Disordered" evidence="4">
    <location>
        <begin position="16"/>
        <end position="36"/>
    </location>
</feature>
<dbReference type="SMART" id="SM01026">
    <property type="entry name" value="Beach"/>
    <property type="match status" value="1"/>
</dbReference>
<dbReference type="InterPro" id="IPR019775">
    <property type="entry name" value="WD40_repeat_CS"/>
</dbReference>
<dbReference type="Pfam" id="PF02138">
    <property type="entry name" value="Beach"/>
    <property type="match status" value="1"/>
</dbReference>
<dbReference type="PROSITE" id="PS00678">
    <property type="entry name" value="WD_REPEATS_1"/>
    <property type="match status" value="1"/>
</dbReference>
<keyword evidence="1 3" id="KW-0853">WD repeat</keyword>
<gene>
    <name evidence="7" type="ORF">HYPSUDRAFT_40987</name>
</gene>
<evidence type="ECO:0000256" key="2">
    <source>
        <dbReference type="ARBA" id="ARBA00022737"/>
    </source>
</evidence>
<dbReference type="InterPro" id="IPR036372">
    <property type="entry name" value="BEACH_dom_sf"/>
</dbReference>
<dbReference type="Proteomes" id="UP000054270">
    <property type="component" value="Unassembled WGS sequence"/>
</dbReference>
<dbReference type="InterPro" id="IPR015943">
    <property type="entry name" value="WD40/YVTN_repeat-like_dom_sf"/>
</dbReference>
<evidence type="ECO:0000259" key="6">
    <source>
        <dbReference type="PROSITE" id="PS51783"/>
    </source>
</evidence>
<dbReference type="SUPFAM" id="SSF50729">
    <property type="entry name" value="PH domain-like"/>
    <property type="match status" value="1"/>
</dbReference>
<dbReference type="PANTHER" id="PTHR13743:SF146">
    <property type="entry name" value="WD REPEAT AND FYVE DOMAIN-CONTAINING PROTEIN 3"/>
    <property type="match status" value="1"/>
</dbReference>
<dbReference type="Pfam" id="PF13385">
    <property type="entry name" value="Laminin_G_3"/>
    <property type="match status" value="1"/>
</dbReference>
<dbReference type="InterPro" id="IPR031570">
    <property type="entry name" value="NBEA/BDCP_DUF4704"/>
</dbReference>
<organism evidence="7 8">
    <name type="scientific">Hypholoma sublateritium (strain FD-334 SS-4)</name>
    <dbReference type="NCBI Taxonomy" id="945553"/>
    <lineage>
        <taxon>Eukaryota</taxon>
        <taxon>Fungi</taxon>
        <taxon>Dikarya</taxon>
        <taxon>Basidiomycota</taxon>
        <taxon>Agaricomycotina</taxon>
        <taxon>Agaricomycetes</taxon>
        <taxon>Agaricomycetidae</taxon>
        <taxon>Agaricales</taxon>
        <taxon>Agaricineae</taxon>
        <taxon>Strophariaceae</taxon>
        <taxon>Hypholoma</taxon>
    </lineage>
</organism>
<dbReference type="SUPFAM" id="SSF50978">
    <property type="entry name" value="WD40 repeat-like"/>
    <property type="match status" value="1"/>
</dbReference>
<evidence type="ECO:0008006" key="9">
    <source>
        <dbReference type="Google" id="ProtNLM"/>
    </source>
</evidence>
<feature type="region of interest" description="Disordered" evidence="4">
    <location>
        <begin position="1278"/>
        <end position="1309"/>
    </location>
</feature>
<dbReference type="InterPro" id="IPR013320">
    <property type="entry name" value="ConA-like_dom_sf"/>
</dbReference>
<evidence type="ECO:0000256" key="4">
    <source>
        <dbReference type="SAM" id="MobiDB-lite"/>
    </source>
</evidence>
<proteinExistence type="predicted"/>
<accession>A0A0D2P1L1</accession>
<sequence length="2130" mass="236841">MFQTLLTPLRARFDLSPRSPTFQGTETTSPRSLLSPASTSGVYGSFGAVEQDLSPEDFARDVLIQLMRNAVEDMKVRGTEPPEAGLRGRTEILSETHRIMQQDAVTKDIFRELDGYLSLMSVLASLSVGIDNIEEVASSATPVLVEPPVQLQEDMQECVKLVFLVLSESMEGSVENEVYFRTKVGYESLKLALQSLADNLQPYTISFLLCLSLGDFSLHYYRYFVELKEVSGINKTIKHAGAVKILWELAEESDNATRYFLYKLFELLFAASHRNGAVISSLEIVGTVFRRLKEAQDKEKQVLQKLLRKLLEMGASTAEARTLFRASVQVSDCDRLDLDVLDVIRFGMKSRWVEHFSMEGAAGVTVQGGWRTVPKDGITFLMWFFPSTFPVSQYALFSAKIAGQPLLTLFLMPDGNLAMLSSGSPDGQATFTSSQVKKGRWSQISFAWYPKRGSNPNLRLYIDGAYVDGMSLPYPRTDSVSGTHPGVIYTIGDPESADSSMSWCFASSYLIGLPLADDLPRLIHHLGPRYTGSFQDPELVKFLTYEASTSLNMYLGSAALAQATHLRSPLAPGGSLKGKPTLTPIMKALREGMPAVGIKEETMLFVVAPDEFAPGVDRELGSRRIGKDPVGVEAGQRAVGKASSGHGLVDAALSGDVFVVQAESLDVALWKIGGAAVGLRLVQLASTAHELSRTLGILTDGLKNSWQNSEDMERLRGYEILADILRNKAHLINLTAFETLFEFMGVNFSSPEQSTIVNALAYRAIALDLSLWSHTRIEIQRVHLEQFGTLLSTSRYKAFNWKQRLSKVNLVRKFLFALQADWYDTRIERQQGTDEGPPRMLGYLIDSLGVALKVPGSFVKDDVKAVVAYLAANLHESSAFAADPGDNSPHSMISRFEFKVPPREKAEQVLALLVHILSSQPHYLKFTAALPITRIILLLLGDRPSSFVAKEALNLIAISIKVSNAFSRKFELVSGWSVLKTVIPAAWDSGVNKAAFDLLMGRGISIVVGSQVPTPTSATRREQRERTQNPTVSCTQILPTIISALQSGLLAVANNCHVSEHSEDAASLSWSAESTMEMLIEELLTLHASSSTFRHLFESQQTTQLFIDAYKSMVSKLAQANSINDWNLRILEKLTHFGLALALDNSVGGSQKREILDNIQSAEIILNPNANNTIIDPSLLVDKRSVRQRFASARFSIQVGERTVIKTITRMADWRKTVQASEKKRLRKTILDMRENRRQVSRLTEWTNLLTSERGLWPHNELRTWRLDETEGPHRIRKKLEPQNDNSPSSRVDGLEEATRTVNPPDSEAASIMHVEVPPWAESYEISATEMDDRQQLADDVVDDKLRRVRHELEPGDVIEAVATVARIDGVDSSPGLLILGRTHIYMLDGVVENEEGEVIDAHDAPKRLLFVPGSIVELDGPQRAQRWPHTQIATCSDKKFLFRDVALEIYFKDSCSLLIVFLDKKRRSELEQRLSTIMGRPYSEIGTTPGPHNAQRTPMFGRMGSRMLSGFRSDELSTATRKWQAREISNFAYLSILNQISGRTPSDATQYPIFPWVLRDYTSQILDINNPASYRDLTKPMGALTPARRQAAETRYSNLESVGEVPFHYGTHFSSSMIVCHFLIRMAPFTNMFKTLQGGDWDLPDRLFSDLPRAYESAANDIRGDVREMIPEFFTCPEFLENSANHDFGVLQQTGEKIHDVKLPPWARRDPLLFITLNRKALESPIVSEQLPAWIDLIWGCKQRDPAALNVFHPLSYEGSIDLDAIKDDLEREATVGIIHNFGQTPRKIFSTPHPERYHHGLHSLPLGTLHGVEEDPHLLTQNARCFKDLGPTVPVRELVPDIWSDKMNPCPEGVLSVPQYPHEQIEWGSGSAELRVIVDHKVVQVIESAFCTCAAFADPSSLVTGSSDYTVRLWKTARPSANSTFAGLRATLSHIMRVHTDEVVCVAASRAWSLVVSGSKDGSAALWDLNRGVYVRSIWHGDGGELSAVNLVSINESTGYIATCSRLKLCLHTINGRHIATLDLTKTTSFSSVVPTITSMAFLEREYSHLGVLATGGPDGTITLRSWTADGTPEGEKAIWEFLTIRTMKVRMVGQGRPPAITALKFLGESLYHGEETGRSYLWSLPEN</sequence>
<dbReference type="InterPro" id="IPR000409">
    <property type="entry name" value="BEACH_dom"/>
</dbReference>
<feature type="repeat" description="WD" evidence="3">
    <location>
        <begin position="1904"/>
        <end position="1926"/>
    </location>
</feature>
<keyword evidence="8" id="KW-1185">Reference proteome</keyword>
<dbReference type="EMBL" id="KN817549">
    <property type="protein sequence ID" value="KJA22591.1"/>
    <property type="molecule type" value="Genomic_DNA"/>
</dbReference>
<dbReference type="SMART" id="SM00320">
    <property type="entry name" value="WD40"/>
    <property type="match status" value="3"/>
</dbReference>
<dbReference type="Gene3D" id="2.30.29.30">
    <property type="entry name" value="Pleckstrin-homology domain (PH domain)/Phosphotyrosine-binding domain (PTB)"/>
    <property type="match status" value="1"/>
</dbReference>
<feature type="compositionally biased region" description="Polar residues" evidence="4">
    <location>
        <begin position="18"/>
        <end position="36"/>
    </location>
</feature>
<dbReference type="InterPro" id="IPR001680">
    <property type="entry name" value="WD40_rpt"/>
</dbReference>
<dbReference type="PROSITE" id="PS50294">
    <property type="entry name" value="WD_REPEATS_REGION"/>
    <property type="match status" value="1"/>
</dbReference>
<dbReference type="PROSITE" id="PS51783">
    <property type="entry name" value="PH_BEACH"/>
    <property type="match status" value="1"/>
</dbReference>
<dbReference type="Gene3D" id="1.10.1540.10">
    <property type="entry name" value="BEACH domain"/>
    <property type="match status" value="1"/>
</dbReference>
<dbReference type="InterPro" id="IPR023362">
    <property type="entry name" value="PH-BEACH_dom"/>
</dbReference>
<dbReference type="Gene3D" id="2.130.10.10">
    <property type="entry name" value="YVTN repeat-like/Quinoprotein amine dehydrogenase"/>
    <property type="match status" value="1"/>
</dbReference>
<keyword evidence="2" id="KW-0677">Repeat</keyword>
<dbReference type="Gene3D" id="2.60.120.200">
    <property type="match status" value="1"/>
</dbReference>
<dbReference type="SUPFAM" id="SSF49899">
    <property type="entry name" value="Concanavalin A-like lectins/glucanases"/>
    <property type="match status" value="1"/>
</dbReference>
<dbReference type="OMA" id="PHEQIEW"/>
<dbReference type="InterPro" id="IPR011993">
    <property type="entry name" value="PH-like_dom_sf"/>
</dbReference>
<protein>
    <recommendedName>
        <fullName evidence="9">Beach-domain-containing protein</fullName>
    </recommendedName>
</protein>
<feature type="domain" description="BEACH" evidence="5">
    <location>
        <begin position="1509"/>
        <end position="1798"/>
    </location>
</feature>
<dbReference type="Pfam" id="PF23295">
    <property type="entry name" value="Arm_4"/>
    <property type="match status" value="1"/>
</dbReference>